<dbReference type="EMBL" id="CM015732">
    <property type="protein sequence ID" value="KAF3704892.1"/>
    <property type="molecule type" value="Genomic_DNA"/>
</dbReference>
<name>A0A6G1QQL9_CHAAH</name>
<organism evidence="1 2">
    <name type="scientific">Channa argus</name>
    <name type="common">Northern snakehead</name>
    <name type="synonym">Ophicephalus argus</name>
    <dbReference type="NCBI Taxonomy" id="215402"/>
    <lineage>
        <taxon>Eukaryota</taxon>
        <taxon>Metazoa</taxon>
        <taxon>Chordata</taxon>
        <taxon>Craniata</taxon>
        <taxon>Vertebrata</taxon>
        <taxon>Euteleostomi</taxon>
        <taxon>Actinopterygii</taxon>
        <taxon>Neopterygii</taxon>
        <taxon>Teleostei</taxon>
        <taxon>Neoteleostei</taxon>
        <taxon>Acanthomorphata</taxon>
        <taxon>Anabantaria</taxon>
        <taxon>Anabantiformes</taxon>
        <taxon>Channoidei</taxon>
        <taxon>Channidae</taxon>
        <taxon>Channa</taxon>
    </lineage>
</organism>
<dbReference type="AlphaFoldDB" id="A0A6G1QQL9"/>
<evidence type="ECO:0000313" key="1">
    <source>
        <dbReference type="EMBL" id="KAF3704892.1"/>
    </source>
</evidence>
<keyword evidence="2" id="KW-1185">Reference proteome</keyword>
<reference evidence="1 2" key="1">
    <citation type="submission" date="2019-02" db="EMBL/GenBank/DDBJ databases">
        <title>Opniocepnalus argus genome.</title>
        <authorList>
            <person name="Zhou C."/>
            <person name="Xiao S."/>
        </authorList>
    </citation>
    <scope>NUCLEOTIDE SEQUENCE [LARGE SCALE GENOMIC DNA]</scope>
    <source>
        <strain evidence="1">OARG1902GOOAL</strain>
        <tissue evidence="1">Muscle</tissue>
    </source>
</reference>
<dbReference type="Proteomes" id="UP000503349">
    <property type="component" value="Chromosome 21"/>
</dbReference>
<sequence length="60" mass="6646">MILKSVTTVVDFSSTFNTIQPELLGEKMTVMQVEPPLVSWTVDYLPAGHNIFACSFGVVR</sequence>
<reference evidence="2" key="2">
    <citation type="submission" date="2019-02" db="EMBL/GenBank/DDBJ databases">
        <title>Opniocepnalus argus Var Kimnra genome.</title>
        <authorList>
            <person name="Zhou C."/>
            <person name="Xiao S."/>
        </authorList>
    </citation>
    <scope>NUCLEOTIDE SEQUENCE [LARGE SCALE GENOMIC DNA]</scope>
</reference>
<protein>
    <submittedName>
        <fullName evidence="1">Uncharacterized protein</fullName>
    </submittedName>
</protein>
<proteinExistence type="predicted"/>
<accession>A0A6G1QQL9</accession>
<evidence type="ECO:0000313" key="2">
    <source>
        <dbReference type="Proteomes" id="UP000503349"/>
    </source>
</evidence>
<gene>
    <name evidence="1" type="ORF">EXN66_Car020582</name>
</gene>